<reference evidence="1 2" key="1">
    <citation type="submission" date="2016-05" db="EMBL/GenBank/DDBJ databases">
        <title>Comparative analysis of secretome profiles of manganese(II)-oxidizing ascomycete fungi.</title>
        <authorList>
            <consortium name="DOE Joint Genome Institute"/>
            <person name="Zeiner C.A."/>
            <person name="Purvine S.O."/>
            <person name="Zink E.M."/>
            <person name="Wu S."/>
            <person name="Pasa-Tolic L."/>
            <person name="Chaput D.L."/>
            <person name="Haridas S."/>
            <person name="Grigoriev I.V."/>
            <person name="Santelli C.M."/>
            <person name="Hansel C.M."/>
        </authorList>
    </citation>
    <scope>NUCLEOTIDE SEQUENCE [LARGE SCALE GENOMIC DNA]</scope>
    <source>
        <strain evidence="1 2">AP3s5-JAC2a</strain>
    </source>
</reference>
<evidence type="ECO:0000313" key="2">
    <source>
        <dbReference type="Proteomes" id="UP000077069"/>
    </source>
</evidence>
<keyword evidence="2" id="KW-1185">Reference proteome</keyword>
<sequence length="158" mass="16867">MAGGEPDTPFWAIAHPPTVNDAVGVDCRMCRWIGSRGAGRVPTNVVAMWPRPEVCKRRRLRGGSKPEAGRQRLPRARVRRAILSSSRCLRLAATAGEQCALGRAAVQRVGSGRSCGRAKRSAAAWRHKTAPQGIPTTALHALRVSEPPGQASACLCPS</sequence>
<dbReference type="GeneID" id="28763497"/>
<gene>
    <name evidence="1" type="ORF">CC84DRAFT_1173160</name>
</gene>
<dbReference type="EMBL" id="KV441549">
    <property type="protein sequence ID" value="OAG10823.1"/>
    <property type="molecule type" value="Genomic_DNA"/>
</dbReference>
<proteinExistence type="predicted"/>
<dbReference type="RefSeq" id="XP_018041188.1">
    <property type="nucleotide sequence ID" value="XM_018180011.1"/>
</dbReference>
<name>A0A177CTG5_9PLEO</name>
<dbReference type="AlphaFoldDB" id="A0A177CTG5"/>
<dbReference type="InParanoid" id="A0A177CTG5"/>
<evidence type="ECO:0000313" key="1">
    <source>
        <dbReference type="EMBL" id="OAG10823.1"/>
    </source>
</evidence>
<dbReference type="Proteomes" id="UP000077069">
    <property type="component" value="Unassembled WGS sequence"/>
</dbReference>
<organism evidence="1 2">
    <name type="scientific">Paraphaeosphaeria sporulosa</name>
    <dbReference type="NCBI Taxonomy" id="1460663"/>
    <lineage>
        <taxon>Eukaryota</taxon>
        <taxon>Fungi</taxon>
        <taxon>Dikarya</taxon>
        <taxon>Ascomycota</taxon>
        <taxon>Pezizomycotina</taxon>
        <taxon>Dothideomycetes</taxon>
        <taxon>Pleosporomycetidae</taxon>
        <taxon>Pleosporales</taxon>
        <taxon>Massarineae</taxon>
        <taxon>Didymosphaeriaceae</taxon>
        <taxon>Paraphaeosphaeria</taxon>
    </lineage>
</organism>
<accession>A0A177CTG5</accession>
<protein>
    <submittedName>
        <fullName evidence="1">Uncharacterized protein</fullName>
    </submittedName>
</protein>